<evidence type="ECO:0000256" key="6">
    <source>
        <dbReference type="ARBA" id="ARBA00022898"/>
    </source>
</evidence>
<evidence type="ECO:0000313" key="12">
    <source>
        <dbReference type="EMBL" id="PIQ74348.1"/>
    </source>
</evidence>
<dbReference type="InterPro" id="IPR015421">
    <property type="entry name" value="PyrdxlP-dep_Trfase_major"/>
</dbReference>
<evidence type="ECO:0000256" key="10">
    <source>
        <dbReference type="RuleBase" id="RU004504"/>
    </source>
</evidence>
<dbReference type="AlphaFoldDB" id="A0A2H0KQA5"/>
<evidence type="ECO:0000256" key="1">
    <source>
        <dbReference type="ARBA" id="ARBA00001933"/>
    </source>
</evidence>
<comment type="catalytic activity">
    <reaction evidence="9">
        <text>(sulfur carrier)-H + L-cysteine = (sulfur carrier)-SH + L-alanine</text>
        <dbReference type="Rhea" id="RHEA:43892"/>
        <dbReference type="Rhea" id="RHEA-COMP:14737"/>
        <dbReference type="Rhea" id="RHEA-COMP:14739"/>
        <dbReference type="ChEBI" id="CHEBI:29917"/>
        <dbReference type="ChEBI" id="CHEBI:35235"/>
        <dbReference type="ChEBI" id="CHEBI:57972"/>
        <dbReference type="ChEBI" id="CHEBI:64428"/>
        <dbReference type="EC" id="2.8.1.7"/>
    </reaction>
</comment>
<comment type="similarity">
    <text evidence="2">Belongs to the class-V pyridoxal-phosphate-dependent aminotransferase family. NifS/IscS subfamily.</text>
</comment>
<evidence type="ECO:0000259" key="11">
    <source>
        <dbReference type="Pfam" id="PF00266"/>
    </source>
</evidence>
<dbReference type="Gene3D" id="3.40.640.10">
    <property type="entry name" value="Type I PLP-dependent aspartate aminotransferase-like (Major domain)"/>
    <property type="match status" value="1"/>
</dbReference>
<gene>
    <name evidence="12" type="ORF">COV85_02655</name>
</gene>
<dbReference type="Pfam" id="PF00266">
    <property type="entry name" value="Aminotran_5"/>
    <property type="match status" value="1"/>
</dbReference>
<keyword evidence="6" id="KW-0663">Pyridoxal phosphate</keyword>
<evidence type="ECO:0000256" key="7">
    <source>
        <dbReference type="ARBA" id="ARBA00023004"/>
    </source>
</evidence>
<dbReference type="Gene3D" id="3.90.1150.10">
    <property type="entry name" value="Aspartate Aminotransferase, domain 1"/>
    <property type="match status" value="1"/>
</dbReference>
<name>A0A2H0KQA5_9BACT</name>
<evidence type="ECO:0000313" key="13">
    <source>
        <dbReference type="Proteomes" id="UP000231550"/>
    </source>
</evidence>
<dbReference type="InterPro" id="IPR000192">
    <property type="entry name" value="Aminotrans_V_dom"/>
</dbReference>
<evidence type="ECO:0000256" key="8">
    <source>
        <dbReference type="ARBA" id="ARBA00023014"/>
    </source>
</evidence>
<dbReference type="PIRSF" id="PIRSF005572">
    <property type="entry name" value="NifS"/>
    <property type="match status" value="1"/>
</dbReference>
<dbReference type="InterPro" id="IPR015424">
    <property type="entry name" value="PyrdxlP-dep_Trfase"/>
</dbReference>
<protein>
    <recommendedName>
        <fullName evidence="3">cysteine desulfurase</fullName>
        <ecNumber evidence="3">2.8.1.7</ecNumber>
    </recommendedName>
</protein>
<comment type="caution">
    <text evidence="12">The sequence shown here is derived from an EMBL/GenBank/DDBJ whole genome shotgun (WGS) entry which is preliminary data.</text>
</comment>
<dbReference type="Gene3D" id="1.10.260.50">
    <property type="match status" value="1"/>
</dbReference>
<keyword evidence="4" id="KW-0808">Transferase</keyword>
<proteinExistence type="inferred from homology"/>
<dbReference type="InterPro" id="IPR015422">
    <property type="entry name" value="PyrdxlP-dep_Trfase_small"/>
</dbReference>
<dbReference type="EC" id="2.8.1.7" evidence="3"/>
<dbReference type="SUPFAM" id="SSF53383">
    <property type="entry name" value="PLP-dependent transferases"/>
    <property type="match status" value="1"/>
</dbReference>
<comment type="cofactor">
    <cofactor evidence="1 10">
        <name>pyridoxal 5'-phosphate</name>
        <dbReference type="ChEBI" id="CHEBI:597326"/>
    </cofactor>
</comment>
<feature type="domain" description="Aminotransferase class V" evidence="11">
    <location>
        <begin position="6"/>
        <end position="384"/>
    </location>
</feature>
<dbReference type="GO" id="GO:0046872">
    <property type="term" value="F:metal ion binding"/>
    <property type="evidence" value="ECO:0007669"/>
    <property type="project" value="UniProtKB-KW"/>
</dbReference>
<dbReference type="PANTHER" id="PTHR11601:SF34">
    <property type="entry name" value="CYSTEINE DESULFURASE"/>
    <property type="match status" value="1"/>
</dbReference>
<evidence type="ECO:0000256" key="3">
    <source>
        <dbReference type="ARBA" id="ARBA00012239"/>
    </source>
</evidence>
<organism evidence="12 13">
    <name type="scientific">Candidatus Portnoybacteria bacterium CG11_big_fil_rev_8_21_14_0_20_44_10</name>
    <dbReference type="NCBI Taxonomy" id="1974818"/>
    <lineage>
        <taxon>Bacteria</taxon>
        <taxon>Candidatus Portnoyibacteriota</taxon>
    </lineage>
</organism>
<dbReference type="Proteomes" id="UP000231550">
    <property type="component" value="Unassembled WGS sequence"/>
</dbReference>
<keyword evidence="8" id="KW-0411">Iron-sulfur</keyword>
<evidence type="ECO:0000256" key="9">
    <source>
        <dbReference type="ARBA" id="ARBA00050776"/>
    </source>
</evidence>
<dbReference type="FunFam" id="3.40.640.10:FF:000084">
    <property type="entry name" value="IscS-like cysteine desulfurase"/>
    <property type="match status" value="1"/>
</dbReference>
<evidence type="ECO:0000256" key="2">
    <source>
        <dbReference type="ARBA" id="ARBA00006490"/>
    </source>
</evidence>
<sequence length="403" mass="43475">MSKKKIYLDYAATTPVDEEVFEAMKPYFCEKFGNPSSSHQFGKETREAVEAARKQVADFLRCKPEEIIFTSGATESNNLAIRGVTAKSIGQKKSGAGFVPHVITSSVEHSCVLNACKALEDDKLAEVTYLSVNKEGLVEIEEIERAVKSRTVLVSIMYANNEIGTVQPIEEIGNLIKRLNGSRGGERSSRIYFHTDAVQAINYLDCDVNTLGVDLLSISAHKFYGPKGVGALFIKEGTSIARIQDGGGQEFGMRPGTHNVPGIVGLGEAITKIKNNESVNENIERLSDKLIDGILKSVPNSKLNGSCKKRLPNNVNISFPGAEGEAILLALSFEGVAVSTGSACASSDLRPSHVLVALGLGPADYHSSVRFTLGKYTTEEEIGRVLTVLPGIIERLRKISGQA</sequence>
<keyword evidence="5" id="KW-0479">Metal-binding</keyword>
<dbReference type="PROSITE" id="PS00595">
    <property type="entry name" value="AA_TRANSFER_CLASS_5"/>
    <property type="match status" value="1"/>
</dbReference>
<dbReference type="InterPro" id="IPR020578">
    <property type="entry name" value="Aminotrans_V_PyrdxlP_BS"/>
</dbReference>
<dbReference type="PANTHER" id="PTHR11601">
    <property type="entry name" value="CYSTEINE DESULFURYLASE FAMILY MEMBER"/>
    <property type="match status" value="1"/>
</dbReference>
<dbReference type="EMBL" id="PCVN01000066">
    <property type="protein sequence ID" value="PIQ74348.1"/>
    <property type="molecule type" value="Genomic_DNA"/>
</dbReference>
<evidence type="ECO:0000256" key="5">
    <source>
        <dbReference type="ARBA" id="ARBA00022723"/>
    </source>
</evidence>
<reference evidence="12 13" key="1">
    <citation type="submission" date="2017-09" db="EMBL/GenBank/DDBJ databases">
        <title>Depth-based differentiation of microbial function through sediment-hosted aquifers and enrichment of novel symbionts in the deep terrestrial subsurface.</title>
        <authorList>
            <person name="Probst A.J."/>
            <person name="Ladd B."/>
            <person name="Jarett J.K."/>
            <person name="Geller-Mcgrath D.E."/>
            <person name="Sieber C.M."/>
            <person name="Emerson J.B."/>
            <person name="Anantharaman K."/>
            <person name="Thomas B.C."/>
            <person name="Malmstrom R."/>
            <person name="Stieglmeier M."/>
            <person name="Klingl A."/>
            <person name="Woyke T."/>
            <person name="Ryan C.M."/>
            <person name="Banfield J.F."/>
        </authorList>
    </citation>
    <scope>NUCLEOTIDE SEQUENCE [LARGE SCALE GENOMIC DNA]</scope>
    <source>
        <strain evidence="12">CG11_big_fil_rev_8_21_14_0_20_44_10</strain>
    </source>
</reference>
<dbReference type="InterPro" id="IPR016454">
    <property type="entry name" value="Cysteine_dSase"/>
</dbReference>
<accession>A0A2H0KQA5</accession>
<evidence type="ECO:0000256" key="4">
    <source>
        <dbReference type="ARBA" id="ARBA00022679"/>
    </source>
</evidence>
<keyword evidence="7" id="KW-0408">Iron</keyword>
<dbReference type="GO" id="GO:0051536">
    <property type="term" value="F:iron-sulfur cluster binding"/>
    <property type="evidence" value="ECO:0007669"/>
    <property type="project" value="UniProtKB-KW"/>
</dbReference>
<dbReference type="GO" id="GO:0031071">
    <property type="term" value="F:cysteine desulfurase activity"/>
    <property type="evidence" value="ECO:0007669"/>
    <property type="project" value="UniProtKB-EC"/>
</dbReference>